<dbReference type="Pfam" id="PF13715">
    <property type="entry name" value="CarbopepD_reg_2"/>
    <property type="match status" value="1"/>
</dbReference>
<dbReference type="Pfam" id="PF07715">
    <property type="entry name" value="Plug"/>
    <property type="match status" value="1"/>
</dbReference>
<keyword evidence="1" id="KW-0812">Transmembrane</keyword>
<dbReference type="RefSeq" id="WP_248433284.1">
    <property type="nucleotide sequence ID" value="NZ_CP096205.1"/>
</dbReference>
<dbReference type="EMBL" id="CP096205">
    <property type="protein sequence ID" value="UPQ78357.1"/>
    <property type="molecule type" value="Genomic_DNA"/>
</dbReference>
<evidence type="ECO:0000313" key="5">
    <source>
        <dbReference type="EMBL" id="UPQ78357.1"/>
    </source>
</evidence>
<keyword evidence="1" id="KW-0998">Cell outer membrane</keyword>
<dbReference type="SUPFAM" id="SSF49464">
    <property type="entry name" value="Carboxypeptidase regulatory domain-like"/>
    <property type="match status" value="1"/>
</dbReference>
<dbReference type="InterPro" id="IPR012910">
    <property type="entry name" value="Plug_dom"/>
</dbReference>
<evidence type="ECO:0000259" key="4">
    <source>
        <dbReference type="Pfam" id="PF07715"/>
    </source>
</evidence>
<sequence>MMVLPLYILAQEVKGTVVDKGGMPLPGVTIRALQTDVNTVTDFDGNFTINAQNGQDLEFRMIGMKTSIQKVTGSILNVMLEDDETTLDDVVLIGYGTRKKVDNTASIVSLTSEEVNNRKVLNATQAIQGKAAGVQVSSSDVPGSSPSVVIRGLNTALGGRNPLYIVDGVPLGDVNNINSSDILTYDVLKDASALAIYGNRGANGVIIITTKAGTSEKMTVEYDGFVGFRSPLERIKMAGSNKFSRYSNIALGTTTFSQDQPTNTNWFDEITRTGVYSQNNISVSGASKSIKYFFSAGLYDEKAILNGLDYKRITLRNNNDIKISDRLSLKQTLNIGITESNPKPLSAFTNAYKQSPIVPVYFPSGKYGVSFVGEDGFASETGSSFNNVGNPVAQLDYFNEEQRYINLQAGLTLDYKIMDGLKYTSQFTASYNNWKSYNFNDTRNIWLSQDPTRTEELYDANAPINLLTKSRGENFDWNLANFLTYNKVFSDIHDIEFTLGTEINFYGSNETLSATRRDVPANSNYWAFNFSTSNLSDAISNTVLNERRLLSYFGRAQYKLMDKYLITATLRRDGTSQYQTDYRWGHFPSFGLGWVVSNESFLKDNTFLNFLKLRGGWGRLGNERVPLNNQAFTSNLNSTLGGNIIYPGITINSQVDPSLSWEVIEELSVGVDFSLINSKLKGTFDIYDKSTTNLILNVDSYLTAGTSQASPGHVGEVTNKGVEFSLRWDDKIGENFSYWVGGNISSNKNNLESITNPNVSFFQGGVLGNGQYTKLLSFDAIDQPLGSFFLWEHAGFDETGQMQFFNADGDIVSEDQLTVDDRKFVGSVVPTSTYGISVGANYKNIDFSIDGYGTGGSKVYNGKKAQRFSGENIEYDVATDFWTPTNTSAANPAPFNSVPVASTYYLESGDFFRINNITLGYTLPKISEHITSVRIYANAINPFIFQKFSGFSPELNNDGDPYRSQGIEIDAYPTVKSFVFGVNLKF</sequence>
<organism evidence="5 6">
    <name type="scientific">Flavobacterium azooxidireducens</name>
    <dbReference type="NCBI Taxonomy" id="1871076"/>
    <lineage>
        <taxon>Bacteria</taxon>
        <taxon>Pseudomonadati</taxon>
        <taxon>Bacteroidota</taxon>
        <taxon>Flavobacteriia</taxon>
        <taxon>Flavobacteriales</taxon>
        <taxon>Flavobacteriaceae</taxon>
        <taxon>Flavobacterium</taxon>
    </lineage>
</organism>
<keyword evidence="1" id="KW-0813">Transport</keyword>
<evidence type="ECO:0000259" key="3">
    <source>
        <dbReference type="Pfam" id="PF00593"/>
    </source>
</evidence>
<dbReference type="PROSITE" id="PS52016">
    <property type="entry name" value="TONB_DEPENDENT_REC_3"/>
    <property type="match status" value="1"/>
</dbReference>
<proteinExistence type="inferred from homology"/>
<dbReference type="InterPro" id="IPR023997">
    <property type="entry name" value="TonB-dep_OMP_SusC/RagA_CS"/>
</dbReference>
<evidence type="ECO:0000256" key="1">
    <source>
        <dbReference type="PROSITE-ProRule" id="PRU01360"/>
    </source>
</evidence>
<dbReference type="InterPro" id="IPR037066">
    <property type="entry name" value="Plug_dom_sf"/>
</dbReference>
<comment type="similarity">
    <text evidence="1 2">Belongs to the TonB-dependent receptor family.</text>
</comment>
<keyword evidence="1" id="KW-1134">Transmembrane beta strand</keyword>
<dbReference type="SUPFAM" id="SSF56935">
    <property type="entry name" value="Porins"/>
    <property type="match status" value="1"/>
</dbReference>
<reference evidence="5" key="1">
    <citation type="submission" date="2022-04" db="EMBL/GenBank/DDBJ databases">
        <title>Consumption of N2O by Flavobacterium azooxidireducens sp. nov. isolated from Decomposing Leaf Litter of Phragmites australis (Cav.).</title>
        <authorList>
            <person name="Behrendt U."/>
            <person name="Spanner T."/>
            <person name="Augustin J."/>
            <person name="Horn M.A."/>
            <person name="Kolb S."/>
            <person name="Ulrich A."/>
        </authorList>
    </citation>
    <scope>NUCLEOTIDE SEQUENCE</scope>
    <source>
        <strain evidence="5">IGB 4-14</strain>
    </source>
</reference>
<dbReference type="NCBIfam" id="TIGR04057">
    <property type="entry name" value="SusC_RagA_signa"/>
    <property type="match status" value="1"/>
</dbReference>
<dbReference type="Gene3D" id="2.60.40.1120">
    <property type="entry name" value="Carboxypeptidase-like, regulatory domain"/>
    <property type="match status" value="1"/>
</dbReference>
<gene>
    <name evidence="5" type="ORF">M0M57_12085</name>
</gene>
<comment type="subcellular location">
    <subcellularLocation>
        <location evidence="1">Cell outer membrane</location>
        <topology evidence="1">Multi-pass membrane protein</topology>
    </subcellularLocation>
</comment>
<name>A0ABY4KC50_9FLAO</name>
<protein>
    <submittedName>
        <fullName evidence="5">SusC/RagA family TonB-linked outer membrane protein</fullName>
    </submittedName>
</protein>
<dbReference type="Gene3D" id="2.170.130.10">
    <property type="entry name" value="TonB-dependent receptor, plug domain"/>
    <property type="match status" value="1"/>
</dbReference>
<keyword evidence="6" id="KW-1185">Reference proteome</keyword>
<evidence type="ECO:0000313" key="6">
    <source>
        <dbReference type="Proteomes" id="UP000830583"/>
    </source>
</evidence>
<feature type="domain" description="TonB-dependent receptor plug" evidence="4">
    <location>
        <begin position="100"/>
        <end position="205"/>
    </location>
</feature>
<feature type="domain" description="TonB-dependent receptor-like beta-barrel" evidence="3">
    <location>
        <begin position="387"/>
        <end position="939"/>
    </location>
</feature>
<dbReference type="InterPro" id="IPR023996">
    <property type="entry name" value="TonB-dep_OMP_SusC/RagA"/>
</dbReference>
<dbReference type="InterPro" id="IPR008969">
    <property type="entry name" value="CarboxyPept-like_regulatory"/>
</dbReference>
<accession>A0ABY4KC50</accession>
<dbReference type="NCBIfam" id="TIGR04056">
    <property type="entry name" value="OMP_RagA_SusC"/>
    <property type="match status" value="1"/>
</dbReference>
<dbReference type="Proteomes" id="UP000830583">
    <property type="component" value="Chromosome"/>
</dbReference>
<dbReference type="Pfam" id="PF00593">
    <property type="entry name" value="TonB_dep_Rec_b-barrel"/>
    <property type="match status" value="1"/>
</dbReference>
<dbReference type="InterPro" id="IPR039426">
    <property type="entry name" value="TonB-dep_rcpt-like"/>
</dbReference>
<dbReference type="InterPro" id="IPR000531">
    <property type="entry name" value="Beta-barrel_TonB"/>
</dbReference>
<keyword evidence="1 2" id="KW-0472">Membrane</keyword>
<evidence type="ECO:0000256" key="2">
    <source>
        <dbReference type="RuleBase" id="RU003357"/>
    </source>
</evidence>
<keyword evidence="2" id="KW-0798">TonB box</keyword>